<gene>
    <name evidence="11" type="ORF">Nepgr_014334</name>
</gene>
<evidence type="ECO:0000256" key="5">
    <source>
        <dbReference type="ARBA" id="ARBA00022771"/>
    </source>
</evidence>
<dbReference type="InterPro" id="IPR013083">
    <property type="entry name" value="Znf_RING/FYVE/PHD"/>
</dbReference>
<dbReference type="InterPro" id="IPR001841">
    <property type="entry name" value="Znf_RING"/>
</dbReference>
<dbReference type="PANTHER" id="PTHR15710:SF202">
    <property type="entry name" value="RING-TYPE E3 UBIQUITIN TRANSFERASE"/>
    <property type="match status" value="1"/>
</dbReference>
<dbReference type="PANTHER" id="PTHR15710">
    <property type="entry name" value="E3 UBIQUITIN-PROTEIN LIGASE PRAJA"/>
    <property type="match status" value="1"/>
</dbReference>
<keyword evidence="6" id="KW-0833">Ubl conjugation pathway</keyword>
<dbReference type="EC" id="2.3.2.27" evidence="2"/>
<dbReference type="AlphaFoldDB" id="A0AAD3XPR8"/>
<evidence type="ECO:0000256" key="4">
    <source>
        <dbReference type="ARBA" id="ARBA00022723"/>
    </source>
</evidence>
<keyword evidence="7" id="KW-0862">Zinc</keyword>
<keyword evidence="3" id="KW-0808">Transferase</keyword>
<protein>
    <recommendedName>
        <fullName evidence="2">RING-type E3 ubiquitin transferase</fullName>
        <ecNumber evidence="2">2.3.2.27</ecNumber>
    </recommendedName>
</protein>
<evidence type="ECO:0000256" key="6">
    <source>
        <dbReference type="ARBA" id="ARBA00022786"/>
    </source>
</evidence>
<evidence type="ECO:0000313" key="12">
    <source>
        <dbReference type="Proteomes" id="UP001279734"/>
    </source>
</evidence>
<keyword evidence="12" id="KW-1185">Reference proteome</keyword>
<sequence>MSTTGGNAAGDQAYFCYQCNRTVTLTPSPNSDILCPDCNGGFLEEVETHDPNPNSSPFSTPMVDAFSEPLYPAGFGGGGARGPIVFSSTTIDIENPQSFSNILLPPVHQETHVFNPFEFLQNHLQNLRASGASIQFVIENHPSDSGFRIPANIGDYYFGSGLEQLIQQLAENDPNRHGTPPASKKAVEGLPNIKITEDLVKSDSIQCAVCMNEFELGLEVKQMPCKHIFHRDCIMPWLELHNSCPICRYELPTDDPDYDRRVRENRGSGSSTGGVGGSAADSDGSQGSSHTPRIVERRFRISLPWPFSALASSGGSSDGGASRNNSSGDQGSGSGDHQIRDHELEPRE</sequence>
<feature type="compositionally biased region" description="Basic and acidic residues" evidence="9">
    <location>
        <begin position="337"/>
        <end position="348"/>
    </location>
</feature>
<evidence type="ECO:0000259" key="10">
    <source>
        <dbReference type="PROSITE" id="PS50089"/>
    </source>
</evidence>
<dbReference type="Proteomes" id="UP001279734">
    <property type="component" value="Unassembled WGS sequence"/>
</dbReference>
<dbReference type="SUPFAM" id="SSF57850">
    <property type="entry name" value="RING/U-box"/>
    <property type="match status" value="1"/>
</dbReference>
<keyword evidence="5 8" id="KW-0863">Zinc-finger</keyword>
<evidence type="ECO:0000256" key="2">
    <source>
        <dbReference type="ARBA" id="ARBA00012483"/>
    </source>
</evidence>
<feature type="domain" description="RING-type" evidence="10">
    <location>
        <begin position="207"/>
        <end position="248"/>
    </location>
</feature>
<name>A0AAD3XPR8_NEPGR</name>
<dbReference type="GO" id="GO:0005737">
    <property type="term" value="C:cytoplasm"/>
    <property type="evidence" value="ECO:0007669"/>
    <property type="project" value="TreeGrafter"/>
</dbReference>
<dbReference type="Pfam" id="PF13639">
    <property type="entry name" value="zf-RING_2"/>
    <property type="match status" value="1"/>
</dbReference>
<dbReference type="InterPro" id="IPR039525">
    <property type="entry name" value="RNF126-like_zinc-ribbon"/>
</dbReference>
<evidence type="ECO:0000256" key="1">
    <source>
        <dbReference type="ARBA" id="ARBA00000900"/>
    </source>
</evidence>
<proteinExistence type="predicted"/>
<dbReference type="Gene3D" id="3.30.40.10">
    <property type="entry name" value="Zinc/RING finger domain, C3HC4 (zinc finger)"/>
    <property type="match status" value="1"/>
</dbReference>
<dbReference type="PROSITE" id="PS50089">
    <property type="entry name" value="ZF_RING_2"/>
    <property type="match status" value="1"/>
</dbReference>
<evidence type="ECO:0000256" key="8">
    <source>
        <dbReference type="PROSITE-ProRule" id="PRU00175"/>
    </source>
</evidence>
<dbReference type="SMART" id="SM00184">
    <property type="entry name" value="RING"/>
    <property type="match status" value="1"/>
</dbReference>
<reference evidence="11" key="1">
    <citation type="submission" date="2023-05" db="EMBL/GenBank/DDBJ databases">
        <title>Nepenthes gracilis genome sequencing.</title>
        <authorList>
            <person name="Fukushima K."/>
        </authorList>
    </citation>
    <scope>NUCLEOTIDE SEQUENCE</scope>
    <source>
        <strain evidence="11">SING2019-196</strain>
    </source>
</reference>
<evidence type="ECO:0000256" key="7">
    <source>
        <dbReference type="ARBA" id="ARBA00022833"/>
    </source>
</evidence>
<dbReference type="EMBL" id="BSYO01000012">
    <property type="protein sequence ID" value="GMH12493.1"/>
    <property type="molecule type" value="Genomic_DNA"/>
</dbReference>
<feature type="compositionally biased region" description="Low complexity" evidence="9">
    <location>
        <begin position="278"/>
        <end position="289"/>
    </location>
</feature>
<dbReference type="FunFam" id="3.30.40.10:FF:000022">
    <property type="entry name" value="E3 ubiquitin-protein ligase RING1-like"/>
    <property type="match status" value="1"/>
</dbReference>
<comment type="caution">
    <text evidence="11">The sequence shown here is derived from an EMBL/GenBank/DDBJ whole genome shotgun (WGS) entry which is preliminary data.</text>
</comment>
<evidence type="ECO:0000256" key="9">
    <source>
        <dbReference type="SAM" id="MobiDB-lite"/>
    </source>
</evidence>
<evidence type="ECO:0000313" key="11">
    <source>
        <dbReference type="EMBL" id="GMH12493.1"/>
    </source>
</evidence>
<dbReference type="Pfam" id="PF14369">
    <property type="entry name" value="Zn_ribbon_19"/>
    <property type="match status" value="1"/>
</dbReference>
<dbReference type="CDD" id="cd16667">
    <property type="entry name" value="RING-H2_RNF126-like"/>
    <property type="match status" value="1"/>
</dbReference>
<feature type="region of interest" description="Disordered" evidence="9">
    <location>
        <begin position="255"/>
        <end position="295"/>
    </location>
</feature>
<evidence type="ECO:0000256" key="3">
    <source>
        <dbReference type="ARBA" id="ARBA00022679"/>
    </source>
</evidence>
<dbReference type="GO" id="GO:0061630">
    <property type="term" value="F:ubiquitin protein ligase activity"/>
    <property type="evidence" value="ECO:0007669"/>
    <property type="project" value="UniProtKB-EC"/>
</dbReference>
<organism evidence="11 12">
    <name type="scientific">Nepenthes gracilis</name>
    <name type="common">Slender pitcher plant</name>
    <dbReference type="NCBI Taxonomy" id="150966"/>
    <lineage>
        <taxon>Eukaryota</taxon>
        <taxon>Viridiplantae</taxon>
        <taxon>Streptophyta</taxon>
        <taxon>Embryophyta</taxon>
        <taxon>Tracheophyta</taxon>
        <taxon>Spermatophyta</taxon>
        <taxon>Magnoliopsida</taxon>
        <taxon>eudicotyledons</taxon>
        <taxon>Gunneridae</taxon>
        <taxon>Pentapetalae</taxon>
        <taxon>Caryophyllales</taxon>
        <taxon>Nepenthaceae</taxon>
        <taxon>Nepenthes</taxon>
    </lineage>
</organism>
<feature type="region of interest" description="Disordered" evidence="9">
    <location>
        <begin position="310"/>
        <end position="348"/>
    </location>
</feature>
<dbReference type="GO" id="GO:0008270">
    <property type="term" value="F:zinc ion binding"/>
    <property type="evidence" value="ECO:0007669"/>
    <property type="project" value="UniProtKB-KW"/>
</dbReference>
<comment type="catalytic activity">
    <reaction evidence="1">
        <text>S-ubiquitinyl-[E2 ubiquitin-conjugating enzyme]-L-cysteine + [acceptor protein]-L-lysine = [E2 ubiquitin-conjugating enzyme]-L-cysteine + N(6)-ubiquitinyl-[acceptor protein]-L-lysine.</text>
        <dbReference type="EC" id="2.3.2.27"/>
    </reaction>
</comment>
<feature type="compositionally biased region" description="Low complexity" evidence="9">
    <location>
        <begin position="311"/>
        <end position="329"/>
    </location>
</feature>
<keyword evidence="4" id="KW-0479">Metal-binding</keyword>
<dbReference type="GO" id="GO:0016567">
    <property type="term" value="P:protein ubiquitination"/>
    <property type="evidence" value="ECO:0007669"/>
    <property type="project" value="TreeGrafter"/>
</dbReference>
<accession>A0AAD3XPR8</accession>